<sequence>MSPRPILKAFASEEIPASTQYQPPLSGALPFATYPHGMQTPHVHFPPTPGLASHHTTHSPAQYDRAPIVIEPNACALPERGGRVCSPPSKKRRTAPAKGSYFHPRAYEAIEPESPSSPPPLILDTSASSSSSSSSESTDESDVCMSPPVSSPKEERRLSFLPHAPGAEMDQDTRPSPTKRKHTRRPTGPIRRLSSARVPFSSFAESSEDDDAACLGGF</sequence>
<feature type="compositionally biased region" description="Low complexity" evidence="1">
    <location>
        <begin position="124"/>
        <end position="136"/>
    </location>
</feature>
<dbReference type="EMBL" id="GL377317">
    <property type="protein sequence ID" value="EFI91453.1"/>
    <property type="molecule type" value="Genomic_DNA"/>
</dbReference>
<accession>D8QL46</accession>
<name>D8QL46_SCHCM</name>
<dbReference type="VEuPathDB" id="FungiDB:SCHCODRAFT_02520747"/>
<dbReference type="KEGG" id="scm:SCHCO_02520747"/>
<dbReference type="AlphaFoldDB" id="D8QL46"/>
<dbReference type="eggNOG" id="ENOG502QYXX">
    <property type="taxonomic scope" value="Eukaryota"/>
</dbReference>
<dbReference type="Proteomes" id="UP000007431">
    <property type="component" value="Unassembled WGS sequence"/>
</dbReference>
<evidence type="ECO:0000313" key="3">
    <source>
        <dbReference type="Proteomes" id="UP000007431"/>
    </source>
</evidence>
<dbReference type="GeneID" id="9593163"/>
<reference evidence="2 3" key="1">
    <citation type="journal article" date="2010" name="Nat. Biotechnol.">
        <title>Genome sequence of the model mushroom Schizophyllum commune.</title>
        <authorList>
            <person name="Ohm R.A."/>
            <person name="de Jong J.F."/>
            <person name="Lugones L.G."/>
            <person name="Aerts A."/>
            <person name="Kothe E."/>
            <person name="Stajich J.E."/>
            <person name="de Vries R.P."/>
            <person name="Record E."/>
            <person name="Levasseur A."/>
            <person name="Baker S.E."/>
            <person name="Bartholomew K.A."/>
            <person name="Coutinho P.M."/>
            <person name="Erdmann S."/>
            <person name="Fowler T.J."/>
            <person name="Gathman A.C."/>
            <person name="Lombard V."/>
            <person name="Henrissat B."/>
            <person name="Knabe N."/>
            <person name="Kuees U."/>
            <person name="Lilly W.W."/>
            <person name="Lindquist E."/>
            <person name="Lucas S."/>
            <person name="Magnuson J.K."/>
            <person name="Piumi F."/>
            <person name="Raudaskoski M."/>
            <person name="Salamov A."/>
            <person name="Schmutz J."/>
            <person name="Schwarze F.W.M.R."/>
            <person name="vanKuyk P.A."/>
            <person name="Horton J.S."/>
            <person name="Grigoriev I.V."/>
            <person name="Woesten H.A.B."/>
        </authorList>
    </citation>
    <scope>NUCLEOTIDE SEQUENCE [LARGE SCALE GENOMIC DNA]</scope>
    <source>
        <strain evidence="3">H4-8 / FGSC 9210</strain>
    </source>
</reference>
<proteinExistence type="predicted"/>
<dbReference type="HOGENOM" id="CLU_046439_1_0_1"/>
<keyword evidence="3" id="KW-1185">Reference proteome</keyword>
<dbReference type="OMA" id="NACAMPE"/>
<protein>
    <submittedName>
        <fullName evidence="2">Uncharacterized protein</fullName>
    </submittedName>
</protein>
<evidence type="ECO:0000313" key="2">
    <source>
        <dbReference type="EMBL" id="EFI91453.1"/>
    </source>
</evidence>
<feature type="region of interest" description="Disordered" evidence="1">
    <location>
        <begin position="78"/>
        <end position="218"/>
    </location>
</feature>
<dbReference type="RefSeq" id="XP_003026356.1">
    <property type="nucleotide sequence ID" value="XM_003026310.1"/>
</dbReference>
<organism evidence="3">
    <name type="scientific">Schizophyllum commune (strain H4-8 / FGSC 9210)</name>
    <name type="common">Split gill fungus</name>
    <dbReference type="NCBI Taxonomy" id="578458"/>
    <lineage>
        <taxon>Eukaryota</taxon>
        <taxon>Fungi</taxon>
        <taxon>Dikarya</taxon>
        <taxon>Basidiomycota</taxon>
        <taxon>Agaricomycotina</taxon>
        <taxon>Agaricomycetes</taxon>
        <taxon>Agaricomycetidae</taxon>
        <taxon>Agaricales</taxon>
        <taxon>Schizophyllaceae</taxon>
        <taxon>Schizophyllum</taxon>
    </lineage>
</organism>
<dbReference type="OrthoDB" id="3204502at2759"/>
<dbReference type="InParanoid" id="D8QL46"/>
<gene>
    <name evidence="2" type="ORF">SCHCODRAFT_238649</name>
</gene>
<evidence type="ECO:0000256" key="1">
    <source>
        <dbReference type="SAM" id="MobiDB-lite"/>
    </source>
</evidence>